<organism evidence="1 2">
    <name type="scientific">Humisphaera borealis</name>
    <dbReference type="NCBI Taxonomy" id="2807512"/>
    <lineage>
        <taxon>Bacteria</taxon>
        <taxon>Pseudomonadati</taxon>
        <taxon>Planctomycetota</taxon>
        <taxon>Phycisphaerae</taxon>
        <taxon>Tepidisphaerales</taxon>
        <taxon>Tepidisphaeraceae</taxon>
        <taxon>Humisphaera</taxon>
    </lineage>
</organism>
<reference evidence="1 2" key="1">
    <citation type="submission" date="2020-10" db="EMBL/GenBank/DDBJ databases">
        <title>Wide distribution of Phycisphaera-like planctomycetes from WD2101 soil group in peatlands and genome analysis of the first cultivated representative.</title>
        <authorList>
            <person name="Dedysh S.N."/>
            <person name="Beletsky A.V."/>
            <person name="Ivanova A."/>
            <person name="Kulichevskaya I.S."/>
            <person name="Suzina N.E."/>
            <person name="Philippov D.A."/>
            <person name="Rakitin A.L."/>
            <person name="Mardanov A.V."/>
            <person name="Ravin N.V."/>
        </authorList>
    </citation>
    <scope>NUCLEOTIDE SEQUENCE [LARGE SCALE GENOMIC DNA]</scope>
    <source>
        <strain evidence="1 2">M1803</strain>
    </source>
</reference>
<proteinExistence type="predicted"/>
<keyword evidence="2" id="KW-1185">Reference proteome</keyword>
<dbReference type="KEGG" id="hbs:IPV69_20835"/>
<protein>
    <submittedName>
        <fullName evidence="1">Uncharacterized protein</fullName>
    </submittedName>
</protein>
<dbReference type="Proteomes" id="UP000593765">
    <property type="component" value="Chromosome"/>
</dbReference>
<evidence type="ECO:0000313" key="2">
    <source>
        <dbReference type="Proteomes" id="UP000593765"/>
    </source>
</evidence>
<gene>
    <name evidence="1" type="ORF">IPV69_20835</name>
</gene>
<dbReference type="EMBL" id="CP063458">
    <property type="protein sequence ID" value="QOV88659.1"/>
    <property type="molecule type" value="Genomic_DNA"/>
</dbReference>
<evidence type="ECO:0000313" key="1">
    <source>
        <dbReference type="EMBL" id="QOV88659.1"/>
    </source>
</evidence>
<dbReference type="AlphaFoldDB" id="A0A7M2WTB1"/>
<sequence>MVYVQVLLDDLSARLGPSKRAIVHFKLDLSTSIRAGEPVYTVDVPWPDDARIIRAADLGAKNVELYRYYADTRGQLDRLVYVYDSKSGTLCESPIGTVGELAKRN</sequence>
<accession>A0A7M2WTB1</accession>
<name>A0A7M2WTB1_9BACT</name>
<dbReference type="RefSeq" id="WP_206291656.1">
    <property type="nucleotide sequence ID" value="NZ_CP063458.1"/>
</dbReference>